<comment type="caution">
    <text evidence="2">The sequence shown here is derived from an EMBL/GenBank/DDBJ whole genome shotgun (WGS) entry which is preliminary data.</text>
</comment>
<gene>
    <name evidence="2" type="ORF">TOPH_01931</name>
</gene>
<evidence type="ECO:0000313" key="3">
    <source>
        <dbReference type="Proteomes" id="UP000036947"/>
    </source>
</evidence>
<feature type="domain" description="2EXR" evidence="1">
    <location>
        <begin position="4"/>
        <end position="99"/>
    </location>
</feature>
<dbReference type="Pfam" id="PF20150">
    <property type="entry name" value="2EXR"/>
    <property type="match status" value="1"/>
</dbReference>
<protein>
    <recommendedName>
        <fullName evidence="1">2EXR domain-containing protein</fullName>
    </recommendedName>
</protein>
<reference evidence="2 3" key="1">
    <citation type="journal article" date="2015" name="BMC Genomics">
        <title>The genome of the truffle-parasite Tolypocladium ophioglossoides and the evolution of antifungal peptaibiotics.</title>
        <authorList>
            <person name="Quandt C.A."/>
            <person name="Bushley K.E."/>
            <person name="Spatafora J.W."/>
        </authorList>
    </citation>
    <scope>NUCLEOTIDE SEQUENCE [LARGE SCALE GENOMIC DNA]</scope>
    <source>
        <strain evidence="2 3">CBS 100239</strain>
    </source>
</reference>
<evidence type="ECO:0000313" key="2">
    <source>
        <dbReference type="EMBL" id="KND93538.1"/>
    </source>
</evidence>
<name>A0A0L0NHN4_TOLOC</name>
<proteinExistence type="predicted"/>
<sequence length="337" mass="39260">MTTFHPFPRLPAELRDHIWDLAVREDRPGAHYLILSNIEKDENKPDQSLEIAICEHSLAIPTRRNWTATSPVWNLGNPSTYMADSGMWTACHESRHAMERRFKAGYWKSERDKLRELKSLDSGYMPPPNSSATLSVRVASEQRYISIFPPLDLIVIQSSDPSTIYWDNLQLWNPLFSPFQGLRVNNLAFEVRPRDPVWSVYDLERIFSEQTVLSCVSSAATELIYTANIWFIDHRLRRVGNSPRQSNGHADQTQNFTAPEDARYEFYSNEHRYVEVREDDTEWTTVDTGPEYEHSFTIFHFVTYFYEALDEYYKYSDDRPVLPWSVPGLGVLAYEAI</sequence>
<dbReference type="Proteomes" id="UP000036947">
    <property type="component" value="Unassembled WGS sequence"/>
</dbReference>
<evidence type="ECO:0000259" key="1">
    <source>
        <dbReference type="Pfam" id="PF20150"/>
    </source>
</evidence>
<keyword evidence="3" id="KW-1185">Reference proteome</keyword>
<dbReference type="InterPro" id="IPR045518">
    <property type="entry name" value="2EXR"/>
</dbReference>
<dbReference type="AlphaFoldDB" id="A0A0L0NHN4"/>
<dbReference type="OrthoDB" id="4928073at2759"/>
<accession>A0A0L0NHN4</accession>
<dbReference type="EMBL" id="LFRF01000003">
    <property type="protein sequence ID" value="KND93538.1"/>
    <property type="molecule type" value="Genomic_DNA"/>
</dbReference>
<organism evidence="2 3">
    <name type="scientific">Tolypocladium ophioglossoides (strain CBS 100239)</name>
    <name type="common">Snaketongue truffleclub</name>
    <name type="synonym">Elaphocordyceps ophioglossoides</name>
    <dbReference type="NCBI Taxonomy" id="1163406"/>
    <lineage>
        <taxon>Eukaryota</taxon>
        <taxon>Fungi</taxon>
        <taxon>Dikarya</taxon>
        <taxon>Ascomycota</taxon>
        <taxon>Pezizomycotina</taxon>
        <taxon>Sordariomycetes</taxon>
        <taxon>Hypocreomycetidae</taxon>
        <taxon>Hypocreales</taxon>
        <taxon>Ophiocordycipitaceae</taxon>
        <taxon>Tolypocladium</taxon>
    </lineage>
</organism>